<protein>
    <submittedName>
        <fullName evidence="1">Uncharacterized protein</fullName>
    </submittedName>
</protein>
<sequence>MNLSSRELLAVNRAIISIRCKGFELVVRAADSQKLCKSRPYSTGYFGSGVGFCGMVQVFICVYACNGCMLCSGAEGSGNSGAAVQKIAAIAVQLRDDRKRRVVSLVVIVICLKMELFPSCLEGTFSNWSYVRGRITLGQEVPFLYSLLVVTAVVN</sequence>
<dbReference type="AlphaFoldDB" id="A0A5J4ZN52"/>
<dbReference type="EMBL" id="CM018049">
    <property type="protein sequence ID" value="KAA8519106.1"/>
    <property type="molecule type" value="Genomic_DNA"/>
</dbReference>
<gene>
    <name evidence="1" type="ORF">F0562_013362</name>
</gene>
<organism evidence="1 2">
    <name type="scientific">Nyssa sinensis</name>
    <dbReference type="NCBI Taxonomy" id="561372"/>
    <lineage>
        <taxon>Eukaryota</taxon>
        <taxon>Viridiplantae</taxon>
        <taxon>Streptophyta</taxon>
        <taxon>Embryophyta</taxon>
        <taxon>Tracheophyta</taxon>
        <taxon>Spermatophyta</taxon>
        <taxon>Magnoliopsida</taxon>
        <taxon>eudicotyledons</taxon>
        <taxon>Gunneridae</taxon>
        <taxon>Pentapetalae</taxon>
        <taxon>asterids</taxon>
        <taxon>Cornales</taxon>
        <taxon>Nyssaceae</taxon>
        <taxon>Nyssa</taxon>
    </lineage>
</organism>
<dbReference type="Proteomes" id="UP000325577">
    <property type="component" value="Linkage Group LG6"/>
</dbReference>
<evidence type="ECO:0000313" key="2">
    <source>
        <dbReference type="Proteomes" id="UP000325577"/>
    </source>
</evidence>
<accession>A0A5J4ZN52</accession>
<evidence type="ECO:0000313" key="1">
    <source>
        <dbReference type="EMBL" id="KAA8519106.1"/>
    </source>
</evidence>
<name>A0A5J4ZN52_9ASTE</name>
<proteinExistence type="predicted"/>
<keyword evidence="2" id="KW-1185">Reference proteome</keyword>
<reference evidence="1 2" key="1">
    <citation type="submission" date="2019-09" db="EMBL/GenBank/DDBJ databases">
        <title>A chromosome-level genome assembly of the Chinese tupelo Nyssa sinensis.</title>
        <authorList>
            <person name="Yang X."/>
            <person name="Kang M."/>
            <person name="Yang Y."/>
            <person name="Xiong H."/>
            <person name="Wang M."/>
            <person name="Zhang Z."/>
            <person name="Wang Z."/>
            <person name="Wu H."/>
            <person name="Ma T."/>
            <person name="Liu J."/>
            <person name="Xi Z."/>
        </authorList>
    </citation>
    <scope>NUCLEOTIDE SEQUENCE [LARGE SCALE GENOMIC DNA]</scope>
    <source>
        <strain evidence="1">J267</strain>
        <tissue evidence="1">Leaf</tissue>
    </source>
</reference>